<keyword evidence="4 8" id="KW-0479">Metal-binding</keyword>
<dbReference type="SUPFAM" id="SSF55486">
    <property type="entry name" value="Metalloproteases ('zincins'), catalytic domain"/>
    <property type="match status" value="1"/>
</dbReference>
<evidence type="ECO:0000256" key="7">
    <source>
        <dbReference type="ARBA" id="ARBA00022833"/>
    </source>
</evidence>
<dbReference type="GO" id="GO:0004222">
    <property type="term" value="F:metalloendopeptidase activity"/>
    <property type="evidence" value="ECO:0007669"/>
    <property type="project" value="InterPro"/>
</dbReference>
<evidence type="ECO:0000256" key="3">
    <source>
        <dbReference type="ARBA" id="ARBA00022722"/>
    </source>
</evidence>
<evidence type="ECO:0000313" key="9">
    <source>
        <dbReference type="EMBL" id="AJQ94550.1"/>
    </source>
</evidence>
<dbReference type="OrthoDB" id="9807740at2"/>
<dbReference type="InterPro" id="IPR020549">
    <property type="entry name" value="YbeY_CS"/>
</dbReference>
<dbReference type="NCBIfam" id="TIGR00043">
    <property type="entry name" value="rRNA maturation RNase YbeY"/>
    <property type="match status" value="1"/>
</dbReference>
<evidence type="ECO:0000256" key="4">
    <source>
        <dbReference type="ARBA" id="ARBA00022723"/>
    </source>
</evidence>
<dbReference type="EC" id="3.1.-.-" evidence="8"/>
<comment type="similarity">
    <text evidence="1 8">Belongs to the endoribonuclease YbeY family.</text>
</comment>
<organism evidence="9 10">
    <name type="scientific">Gynuella sunshinyii YC6258</name>
    <dbReference type="NCBI Taxonomy" id="1445510"/>
    <lineage>
        <taxon>Bacteria</taxon>
        <taxon>Pseudomonadati</taxon>
        <taxon>Pseudomonadota</taxon>
        <taxon>Gammaproteobacteria</taxon>
        <taxon>Oceanospirillales</taxon>
        <taxon>Saccharospirillaceae</taxon>
        <taxon>Gynuella</taxon>
    </lineage>
</organism>
<feature type="binding site" evidence="8">
    <location>
        <position position="122"/>
    </location>
    <ligand>
        <name>Zn(2+)</name>
        <dbReference type="ChEBI" id="CHEBI:29105"/>
        <note>catalytic</note>
    </ligand>
</feature>
<name>A0A0C5V4Z8_9GAMM</name>
<dbReference type="STRING" id="1445510.YC6258_02512"/>
<dbReference type="AlphaFoldDB" id="A0A0C5V4Z8"/>
<dbReference type="EMBL" id="CP007142">
    <property type="protein sequence ID" value="AJQ94550.1"/>
    <property type="molecule type" value="Genomic_DNA"/>
</dbReference>
<dbReference type="Proteomes" id="UP000032266">
    <property type="component" value="Chromosome"/>
</dbReference>
<reference evidence="9 10" key="1">
    <citation type="submission" date="2014-01" db="EMBL/GenBank/DDBJ databases">
        <title>Full genme sequencing of cellulolytic bacterium Gynuella sunshinyii YC6258T gen. nov., sp. nov.</title>
        <authorList>
            <person name="Khan H."/>
            <person name="Chung E.J."/>
            <person name="Chung Y.R."/>
        </authorList>
    </citation>
    <scope>NUCLEOTIDE SEQUENCE [LARGE SCALE GENOMIC DNA]</scope>
    <source>
        <strain evidence="9 10">YC6258</strain>
    </source>
</reference>
<dbReference type="GO" id="GO:0005737">
    <property type="term" value="C:cytoplasm"/>
    <property type="evidence" value="ECO:0007669"/>
    <property type="project" value="UniProtKB-SubCell"/>
</dbReference>
<dbReference type="PANTHER" id="PTHR46986:SF1">
    <property type="entry name" value="ENDORIBONUCLEASE YBEY, CHLOROPLASTIC"/>
    <property type="match status" value="1"/>
</dbReference>
<evidence type="ECO:0000256" key="5">
    <source>
        <dbReference type="ARBA" id="ARBA00022759"/>
    </source>
</evidence>
<dbReference type="HOGENOM" id="CLU_106710_0_1_6"/>
<keyword evidence="2 8" id="KW-0690">Ribosome biogenesis</keyword>
<sequence length="158" mass="17551">MPSIELDFQVACSSSDIPAESLFHSWIESAVTGSGIEHPIVSIRVVAIDESRHLNSTYRGKDSSTNVLSFPFEPPHGVPEEEFAGFLGDLVICADVVNAEAQQQNKPLHHHWAHIVIHGVLHLLGYDHIDEHDAEEMESLERQLLATLNIPDPYLVND</sequence>
<dbReference type="PROSITE" id="PS01306">
    <property type="entry name" value="UPF0054"/>
    <property type="match status" value="1"/>
</dbReference>
<dbReference type="HAMAP" id="MF_00009">
    <property type="entry name" value="Endoribonucl_YbeY"/>
    <property type="match status" value="1"/>
</dbReference>
<dbReference type="GO" id="GO:0006364">
    <property type="term" value="P:rRNA processing"/>
    <property type="evidence" value="ECO:0007669"/>
    <property type="project" value="UniProtKB-UniRule"/>
</dbReference>
<comment type="subcellular location">
    <subcellularLocation>
        <location evidence="8">Cytoplasm</location>
    </subcellularLocation>
</comment>
<dbReference type="InterPro" id="IPR023091">
    <property type="entry name" value="MetalPrtase_cat_dom_sf_prd"/>
</dbReference>
<dbReference type="GO" id="GO:0008270">
    <property type="term" value="F:zinc ion binding"/>
    <property type="evidence" value="ECO:0007669"/>
    <property type="project" value="UniProtKB-UniRule"/>
</dbReference>
<comment type="cofactor">
    <cofactor evidence="8">
        <name>Zn(2+)</name>
        <dbReference type="ChEBI" id="CHEBI:29105"/>
    </cofactor>
    <text evidence="8">Binds 1 zinc ion.</text>
</comment>
<evidence type="ECO:0000256" key="6">
    <source>
        <dbReference type="ARBA" id="ARBA00022801"/>
    </source>
</evidence>
<dbReference type="PATRIC" id="fig|1445510.3.peg.2468"/>
<dbReference type="KEGG" id="gsn:YC6258_02512"/>
<gene>
    <name evidence="8" type="primary">ybeY</name>
    <name evidence="9" type="ORF">YC6258_02512</name>
</gene>
<feature type="binding site" evidence="8">
    <location>
        <position position="118"/>
    </location>
    <ligand>
        <name>Zn(2+)</name>
        <dbReference type="ChEBI" id="CHEBI:29105"/>
        <note>catalytic</note>
    </ligand>
</feature>
<keyword evidence="7 8" id="KW-0862">Zinc</keyword>
<dbReference type="Gene3D" id="3.40.390.30">
    <property type="entry name" value="Metalloproteases ('zincins'), catalytic domain"/>
    <property type="match status" value="1"/>
</dbReference>
<comment type="function">
    <text evidence="8">Single strand-specific metallo-endoribonuclease involved in late-stage 70S ribosome quality control and in maturation of the 3' terminus of the 16S rRNA.</text>
</comment>
<keyword evidence="10" id="KW-1185">Reference proteome</keyword>
<feature type="binding site" evidence="8">
    <location>
        <position position="128"/>
    </location>
    <ligand>
        <name>Zn(2+)</name>
        <dbReference type="ChEBI" id="CHEBI:29105"/>
        <note>catalytic</note>
    </ligand>
</feature>
<dbReference type="GO" id="GO:0004521">
    <property type="term" value="F:RNA endonuclease activity"/>
    <property type="evidence" value="ECO:0007669"/>
    <property type="project" value="UniProtKB-UniRule"/>
</dbReference>
<dbReference type="RefSeq" id="WP_044617063.1">
    <property type="nucleotide sequence ID" value="NZ_CP007142.1"/>
</dbReference>
<evidence type="ECO:0000256" key="1">
    <source>
        <dbReference type="ARBA" id="ARBA00010875"/>
    </source>
</evidence>
<evidence type="ECO:0000256" key="2">
    <source>
        <dbReference type="ARBA" id="ARBA00022517"/>
    </source>
</evidence>
<proteinExistence type="inferred from homology"/>
<keyword evidence="5 8" id="KW-0255">Endonuclease</keyword>
<evidence type="ECO:0000256" key="8">
    <source>
        <dbReference type="HAMAP-Rule" id="MF_00009"/>
    </source>
</evidence>
<accession>A0A0C5V4Z8</accession>
<dbReference type="InterPro" id="IPR002036">
    <property type="entry name" value="YbeY"/>
</dbReference>
<protein>
    <recommendedName>
        <fullName evidence="8">Endoribonuclease YbeY</fullName>
        <ecNumber evidence="8">3.1.-.-</ecNumber>
    </recommendedName>
</protein>
<dbReference type="PANTHER" id="PTHR46986">
    <property type="entry name" value="ENDORIBONUCLEASE YBEY, CHLOROPLASTIC"/>
    <property type="match status" value="1"/>
</dbReference>
<dbReference type="Pfam" id="PF02130">
    <property type="entry name" value="YbeY"/>
    <property type="match status" value="1"/>
</dbReference>
<keyword evidence="6 8" id="KW-0378">Hydrolase</keyword>
<evidence type="ECO:0000313" key="10">
    <source>
        <dbReference type="Proteomes" id="UP000032266"/>
    </source>
</evidence>
<keyword evidence="8" id="KW-0698">rRNA processing</keyword>
<keyword evidence="8" id="KW-0963">Cytoplasm</keyword>
<keyword evidence="3 8" id="KW-0540">Nuclease</keyword>